<protein>
    <submittedName>
        <fullName evidence="1">Uncharacterized protein</fullName>
    </submittedName>
</protein>
<dbReference type="Proteomes" id="UP000538292">
    <property type="component" value="Unassembled WGS sequence"/>
</dbReference>
<sequence length="61" mass="7049">MKKRKGYLCEHCGQKKAKYETRSVIEGTNHLICEECFKELMVSSTVIHSQAELNSFAEERV</sequence>
<keyword evidence="2" id="KW-1185">Reference proteome</keyword>
<proteinExistence type="predicted"/>
<evidence type="ECO:0000313" key="2">
    <source>
        <dbReference type="Proteomes" id="UP000538292"/>
    </source>
</evidence>
<dbReference type="EMBL" id="JACEOL010000001">
    <property type="protein sequence ID" value="MBA4600803.1"/>
    <property type="molecule type" value="Genomic_DNA"/>
</dbReference>
<accession>A0A7W2APU6</accession>
<dbReference type="AlphaFoldDB" id="A0A7W2APU6"/>
<reference evidence="1 2" key="1">
    <citation type="submission" date="2020-07" db="EMBL/GenBank/DDBJ databases">
        <title>Thermoactinomyces phylogeny.</title>
        <authorList>
            <person name="Dunlap C."/>
        </authorList>
    </citation>
    <scope>NUCLEOTIDE SEQUENCE [LARGE SCALE GENOMIC DNA]</scope>
    <source>
        <strain evidence="1 2">AMNI-1</strain>
    </source>
</reference>
<comment type="caution">
    <text evidence="1">The sequence shown here is derived from an EMBL/GenBank/DDBJ whole genome shotgun (WGS) entry which is preliminary data.</text>
</comment>
<organism evidence="1 2">
    <name type="scientific">Thermoactinomyces mirandus</name>
    <dbReference type="NCBI Taxonomy" id="2756294"/>
    <lineage>
        <taxon>Bacteria</taxon>
        <taxon>Bacillati</taxon>
        <taxon>Bacillota</taxon>
        <taxon>Bacilli</taxon>
        <taxon>Bacillales</taxon>
        <taxon>Thermoactinomycetaceae</taxon>
        <taxon>Thermoactinomyces</taxon>
    </lineage>
</organism>
<evidence type="ECO:0000313" key="1">
    <source>
        <dbReference type="EMBL" id="MBA4600803.1"/>
    </source>
</evidence>
<dbReference type="RefSeq" id="WP_181736646.1">
    <property type="nucleotide sequence ID" value="NZ_JACEOL010000001.1"/>
</dbReference>
<gene>
    <name evidence="1" type="ORF">H2C83_00385</name>
</gene>
<name>A0A7W2APU6_9BACL</name>